<dbReference type="EMBL" id="JBAHYK010000987">
    <property type="protein sequence ID" value="KAL0570128.1"/>
    <property type="molecule type" value="Genomic_DNA"/>
</dbReference>
<protein>
    <recommendedName>
        <fullName evidence="1">AB hydrolase-1 domain-containing protein</fullName>
    </recommendedName>
</protein>
<dbReference type="Pfam" id="PF00561">
    <property type="entry name" value="Abhydrolase_1"/>
    <property type="match status" value="1"/>
</dbReference>
<keyword evidence="3" id="KW-1185">Reference proteome</keyword>
<dbReference type="Gene3D" id="3.40.50.1820">
    <property type="entry name" value="alpha/beta hydrolase"/>
    <property type="match status" value="1"/>
</dbReference>
<dbReference type="SUPFAM" id="SSF53474">
    <property type="entry name" value="alpha/beta-Hydrolases"/>
    <property type="match status" value="1"/>
</dbReference>
<dbReference type="InterPro" id="IPR050266">
    <property type="entry name" value="AB_hydrolase_sf"/>
</dbReference>
<evidence type="ECO:0000313" key="2">
    <source>
        <dbReference type="EMBL" id="KAL0570128.1"/>
    </source>
</evidence>
<name>A0ABR3F4I1_9AGAR</name>
<evidence type="ECO:0000313" key="3">
    <source>
        <dbReference type="Proteomes" id="UP001465976"/>
    </source>
</evidence>
<dbReference type="InterPro" id="IPR029058">
    <property type="entry name" value="AB_hydrolase_fold"/>
</dbReference>
<gene>
    <name evidence="2" type="ORF">V5O48_011833</name>
</gene>
<sequence>MNPSAISATQSEERFLTIMSKDQTEIYAEARGDASKPAVVFIHGFSMSLIVWESIFEDPKWLAQFYLVRYDIRGHGRSGKPTDEASWASERLAEDFFAVVEQFNLNKPFVVGWSLGGTYITDILSVKPASYLSGIVYINAVPAMGAVVAACGTGKYSKFTEDHEMYSFSLKLPYLYVAQVLATLPPLMQFTDVNDYQENALKFVSMIAAKMPYHLYLACLGSFIAQPRASTIAMLSRSNDITGLLKAGREENLPLLVIISEKDQAINWEGTLNAIEGWKDLKVVRYAEGDHMPWLAYPDSLRDEISGWVKDRLD</sequence>
<proteinExistence type="predicted"/>
<reference evidence="2 3" key="1">
    <citation type="submission" date="2024-02" db="EMBL/GenBank/DDBJ databases">
        <title>A draft genome for the cacao thread blight pathogen Marasmius crinis-equi.</title>
        <authorList>
            <person name="Cohen S.P."/>
            <person name="Baruah I.K."/>
            <person name="Amoako-Attah I."/>
            <person name="Bukari Y."/>
            <person name="Meinhardt L.W."/>
            <person name="Bailey B.A."/>
        </authorList>
    </citation>
    <scope>NUCLEOTIDE SEQUENCE [LARGE SCALE GENOMIC DNA]</scope>
    <source>
        <strain evidence="2 3">GH-76</strain>
    </source>
</reference>
<dbReference type="PANTHER" id="PTHR43798:SF33">
    <property type="entry name" value="HYDROLASE, PUTATIVE (AFU_ORTHOLOGUE AFUA_2G14860)-RELATED"/>
    <property type="match status" value="1"/>
</dbReference>
<organism evidence="2 3">
    <name type="scientific">Marasmius crinis-equi</name>
    <dbReference type="NCBI Taxonomy" id="585013"/>
    <lineage>
        <taxon>Eukaryota</taxon>
        <taxon>Fungi</taxon>
        <taxon>Dikarya</taxon>
        <taxon>Basidiomycota</taxon>
        <taxon>Agaricomycotina</taxon>
        <taxon>Agaricomycetes</taxon>
        <taxon>Agaricomycetidae</taxon>
        <taxon>Agaricales</taxon>
        <taxon>Marasmiineae</taxon>
        <taxon>Marasmiaceae</taxon>
        <taxon>Marasmius</taxon>
    </lineage>
</organism>
<feature type="domain" description="AB hydrolase-1" evidence="1">
    <location>
        <begin position="37"/>
        <end position="293"/>
    </location>
</feature>
<evidence type="ECO:0000259" key="1">
    <source>
        <dbReference type="Pfam" id="PF00561"/>
    </source>
</evidence>
<comment type="caution">
    <text evidence="2">The sequence shown here is derived from an EMBL/GenBank/DDBJ whole genome shotgun (WGS) entry which is preliminary data.</text>
</comment>
<dbReference type="Proteomes" id="UP001465976">
    <property type="component" value="Unassembled WGS sequence"/>
</dbReference>
<dbReference type="InterPro" id="IPR000073">
    <property type="entry name" value="AB_hydrolase_1"/>
</dbReference>
<accession>A0ABR3F4I1</accession>
<dbReference type="PANTHER" id="PTHR43798">
    <property type="entry name" value="MONOACYLGLYCEROL LIPASE"/>
    <property type="match status" value="1"/>
</dbReference>